<evidence type="ECO:0000256" key="4">
    <source>
        <dbReference type="PROSITE-ProRule" id="PRU01024"/>
    </source>
</evidence>
<feature type="binding site" evidence="4">
    <location>
        <position position="310"/>
    </location>
    <ligand>
        <name>S-adenosyl-L-methionine</name>
        <dbReference type="ChEBI" id="CHEBI:59789"/>
    </ligand>
</feature>
<dbReference type="InterPro" id="IPR029063">
    <property type="entry name" value="SAM-dependent_MTases_sf"/>
</dbReference>
<feature type="binding site" evidence="4">
    <location>
        <position position="366"/>
    </location>
    <ligand>
        <name>S-adenosyl-L-methionine</name>
        <dbReference type="ChEBI" id="CHEBI:59789"/>
    </ligand>
</feature>
<reference evidence="8" key="1">
    <citation type="journal article" date="2019" name="Int. J. Syst. Evol. Microbiol.">
        <title>The Global Catalogue of Microorganisms (GCM) 10K type strain sequencing project: providing services to taxonomists for standard genome sequencing and annotation.</title>
        <authorList>
            <consortium name="The Broad Institute Genomics Platform"/>
            <consortium name="The Broad Institute Genome Sequencing Center for Infectious Disease"/>
            <person name="Wu L."/>
            <person name="Ma J."/>
        </authorList>
    </citation>
    <scope>NUCLEOTIDE SEQUENCE [LARGE SCALE GENOMIC DNA]</scope>
    <source>
        <strain evidence="8">JCM 17525</strain>
    </source>
</reference>
<dbReference type="PANTHER" id="PTHR11061:SF30">
    <property type="entry name" value="TRNA (URACIL(54)-C(5))-METHYLTRANSFERASE"/>
    <property type="match status" value="1"/>
</dbReference>
<dbReference type="PANTHER" id="PTHR11061">
    <property type="entry name" value="RNA M5U METHYLTRANSFERASE"/>
    <property type="match status" value="1"/>
</dbReference>
<gene>
    <name evidence="7" type="primary">rlmD</name>
    <name evidence="7" type="ORF">GCM10022271_25670</name>
</gene>
<evidence type="ECO:0000313" key="8">
    <source>
        <dbReference type="Proteomes" id="UP001501456"/>
    </source>
</evidence>
<evidence type="ECO:0000256" key="3">
    <source>
        <dbReference type="ARBA" id="ARBA00022691"/>
    </source>
</evidence>
<dbReference type="PROSITE" id="PS01230">
    <property type="entry name" value="TRMA_1"/>
    <property type="match status" value="1"/>
</dbReference>
<comment type="caution">
    <text evidence="7">The sequence shown here is derived from an EMBL/GenBank/DDBJ whole genome shotgun (WGS) entry which is preliminary data.</text>
</comment>
<feature type="binding site" evidence="4">
    <location>
        <position position="414"/>
    </location>
    <ligand>
        <name>S-adenosyl-L-methionine</name>
        <dbReference type="ChEBI" id="CHEBI:59789"/>
    </ligand>
</feature>
<dbReference type="Pfam" id="PF05958">
    <property type="entry name" value="tRNA_U5-meth_tr"/>
    <property type="match status" value="1"/>
</dbReference>
<dbReference type="PROSITE" id="PS50926">
    <property type="entry name" value="TRAM"/>
    <property type="match status" value="1"/>
</dbReference>
<dbReference type="InterPro" id="IPR010280">
    <property type="entry name" value="U5_MeTrfase_fam"/>
</dbReference>
<evidence type="ECO:0000256" key="2">
    <source>
        <dbReference type="ARBA" id="ARBA00022679"/>
    </source>
</evidence>
<dbReference type="NCBIfam" id="TIGR00479">
    <property type="entry name" value="rumA"/>
    <property type="match status" value="1"/>
</dbReference>
<dbReference type="PROSITE" id="PS51687">
    <property type="entry name" value="SAM_MT_RNA_M5U"/>
    <property type="match status" value="1"/>
</dbReference>
<evidence type="ECO:0000256" key="5">
    <source>
        <dbReference type="PROSITE-ProRule" id="PRU10015"/>
    </source>
</evidence>
<dbReference type="CDD" id="cd02440">
    <property type="entry name" value="AdoMet_MTases"/>
    <property type="match status" value="1"/>
</dbReference>
<evidence type="ECO:0000256" key="1">
    <source>
        <dbReference type="ARBA" id="ARBA00022603"/>
    </source>
</evidence>
<dbReference type="InterPro" id="IPR030390">
    <property type="entry name" value="MeTrfase_TrmA_AS"/>
</dbReference>
<keyword evidence="2 4" id="KW-0808">Transferase</keyword>
<proteinExistence type="inferred from homology"/>
<evidence type="ECO:0000313" key="7">
    <source>
        <dbReference type="EMBL" id="GAA3792190.1"/>
    </source>
</evidence>
<evidence type="ECO:0000259" key="6">
    <source>
        <dbReference type="PROSITE" id="PS50926"/>
    </source>
</evidence>
<keyword evidence="1 4" id="KW-0489">Methyltransferase</keyword>
<feature type="active site" description="Nucleophile" evidence="4">
    <location>
        <position position="441"/>
    </location>
</feature>
<name>A0ABP7HJR5_9FLAO</name>
<dbReference type="Gene3D" id="3.40.50.150">
    <property type="entry name" value="Vaccinia Virus protein VP39"/>
    <property type="match status" value="1"/>
</dbReference>
<protein>
    <submittedName>
        <fullName evidence="7">23S rRNA (Uracil(1939)-C(5))-methyltransferase RlmD</fullName>
    </submittedName>
</protein>
<dbReference type="EMBL" id="BAABBI010000007">
    <property type="protein sequence ID" value="GAA3792190.1"/>
    <property type="molecule type" value="Genomic_DNA"/>
</dbReference>
<dbReference type="Pfam" id="PF01938">
    <property type="entry name" value="TRAM"/>
    <property type="match status" value="1"/>
</dbReference>
<dbReference type="InterPro" id="IPR012340">
    <property type="entry name" value="NA-bd_OB-fold"/>
</dbReference>
<comment type="similarity">
    <text evidence="4">Belongs to the class I-like SAM-binding methyltransferase superfamily. RNA M5U methyltransferase family.</text>
</comment>
<feature type="active site" evidence="5">
    <location>
        <position position="441"/>
    </location>
</feature>
<dbReference type="RefSeq" id="WP_344731018.1">
    <property type="nucleotide sequence ID" value="NZ_BAABBI010000007.1"/>
</dbReference>
<organism evidence="7 8">
    <name type="scientific">Corallibacter vietnamensis</name>
    <dbReference type="NCBI Taxonomy" id="904130"/>
    <lineage>
        <taxon>Bacteria</taxon>
        <taxon>Pseudomonadati</taxon>
        <taxon>Bacteroidota</taxon>
        <taxon>Flavobacteriia</taxon>
        <taxon>Flavobacteriales</taxon>
        <taxon>Flavobacteriaceae</taxon>
        <taxon>Corallibacter</taxon>
    </lineage>
</organism>
<dbReference type="SUPFAM" id="SSF50249">
    <property type="entry name" value="Nucleic acid-binding proteins"/>
    <property type="match status" value="1"/>
</dbReference>
<dbReference type="Proteomes" id="UP001501456">
    <property type="component" value="Unassembled WGS sequence"/>
</dbReference>
<dbReference type="Gene3D" id="2.40.50.140">
    <property type="entry name" value="Nucleic acid-binding proteins"/>
    <property type="match status" value="1"/>
</dbReference>
<dbReference type="SUPFAM" id="SSF53335">
    <property type="entry name" value="S-adenosyl-L-methionine-dependent methyltransferases"/>
    <property type="match status" value="1"/>
</dbReference>
<dbReference type="InterPro" id="IPR002792">
    <property type="entry name" value="TRAM_dom"/>
</dbReference>
<keyword evidence="3 4" id="KW-0949">S-adenosyl-L-methionine</keyword>
<sequence>MPRRDRNKFVRRGQLIELDIVDYAFGGKGIARINNELGNFVLFVPNTLPGQKVTARVVKSKKNYAECKLIDVLQKSVDEVDLNYHEISGAPYINLPIEKQHQYKYTSTMDLFKKIGKVTDIEDYFDEFVASPNLFHYRNKMEYSFSAIGYDHDKKTDVDEFTLGFKRRGTWWIGDNLDKDSGIFDKQLEDSLIKIKNYCEATGLAPWHAPKREGFFRYLVVRKSFKTNQLLFNLVTTSHQLSTFDLNAFAQFLVALFGDRVAGLLHTINDEQGDRTIATTGSITLIYGEDKIVEELLGLNFEISMKSFFQTNPKSAEKLYSKVVDYALEDKDAVDNSVVLDLFCGTGTIGQIIASKSNNTKIVGVDIIASAIEDAKLNAKRNNIEGLEFYAEDVGKFLSKYPQYKNKIQTIILDPARSGIAPKTLNKIINLNAKRMVYVSCNPATQARDTETLMNAGFKLKKISLVDQFPHTSHIETVVLFEKQ</sequence>
<feature type="binding site" evidence="4">
    <location>
        <position position="343"/>
    </location>
    <ligand>
        <name>S-adenosyl-L-methionine</name>
        <dbReference type="ChEBI" id="CHEBI:59789"/>
    </ligand>
</feature>
<dbReference type="InterPro" id="IPR030391">
    <property type="entry name" value="MeTrfase_TrmA_CS"/>
</dbReference>
<dbReference type="PROSITE" id="PS01231">
    <property type="entry name" value="TRMA_2"/>
    <property type="match status" value="1"/>
</dbReference>
<feature type="domain" description="TRAM" evidence="6">
    <location>
        <begin position="9"/>
        <end position="71"/>
    </location>
</feature>
<accession>A0ABP7HJR5</accession>
<dbReference type="Gene3D" id="2.40.50.1070">
    <property type="match status" value="1"/>
</dbReference>
<keyword evidence="8" id="KW-1185">Reference proteome</keyword>